<dbReference type="AlphaFoldDB" id="A0AAV9CVR6"/>
<reference evidence="1" key="1">
    <citation type="journal article" date="2023" name="Nat. Commun.">
        <title>Diploid and tetraploid genomes of Acorus and the evolution of monocots.</title>
        <authorList>
            <person name="Ma L."/>
            <person name="Liu K.W."/>
            <person name="Li Z."/>
            <person name="Hsiao Y.Y."/>
            <person name="Qi Y."/>
            <person name="Fu T."/>
            <person name="Tang G.D."/>
            <person name="Zhang D."/>
            <person name="Sun W.H."/>
            <person name="Liu D.K."/>
            <person name="Li Y."/>
            <person name="Chen G.Z."/>
            <person name="Liu X.D."/>
            <person name="Liao X.Y."/>
            <person name="Jiang Y.T."/>
            <person name="Yu X."/>
            <person name="Hao Y."/>
            <person name="Huang J."/>
            <person name="Zhao X.W."/>
            <person name="Ke S."/>
            <person name="Chen Y.Y."/>
            <person name="Wu W.L."/>
            <person name="Hsu J.L."/>
            <person name="Lin Y.F."/>
            <person name="Huang M.D."/>
            <person name="Li C.Y."/>
            <person name="Huang L."/>
            <person name="Wang Z.W."/>
            <person name="Zhao X."/>
            <person name="Zhong W.Y."/>
            <person name="Peng D.H."/>
            <person name="Ahmad S."/>
            <person name="Lan S."/>
            <person name="Zhang J.S."/>
            <person name="Tsai W.C."/>
            <person name="Van de Peer Y."/>
            <person name="Liu Z.J."/>
        </authorList>
    </citation>
    <scope>NUCLEOTIDE SEQUENCE</scope>
    <source>
        <strain evidence="1">CP</strain>
    </source>
</reference>
<reference evidence="1" key="2">
    <citation type="submission" date="2023-06" db="EMBL/GenBank/DDBJ databases">
        <authorList>
            <person name="Ma L."/>
            <person name="Liu K.-W."/>
            <person name="Li Z."/>
            <person name="Hsiao Y.-Y."/>
            <person name="Qi Y."/>
            <person name="Fu T."/>
            <person name="Tang G."/>
            <person name="Zhang D."/>
            <person name="Sun W.-H."/>
            <person name="Liu D.-K."/>
            <person name="Li Y."/>
            <person name="Chen G.-Z."/>
            <person name="Liu X.-D."/>
            <person name="Liao X.-Y."/>
            <person name="Jiang Y.-T."/>
            <person name="Yu X."/>
            <person name="Hao Y."/>
            <person name="Huang J."/>
            <person name="Zhao X.-W."/>
            <person name="Ke S."/>
            <person name="Chen Y.-Y."/>
            <person name="Wu W.-L."/>
            <person name="Hsu J.-L."/>
            <person name="Lin Y.-F."/>
            <person name="Huang M.-D."/>
            <person name="Li C.-Y."/>
            <person name="Huang L."/>
            <person name="Wang Z.-W."/>
            <person name="Zhao X."/>
            <person name="Zhong W.-Y."/>
            <person name="Peng D.-H."/>
            <person name="Ahmad S."/>
            <person name="Lan S."/>
            <person name="Zhang J.-S."/>
            <person name="Tsai W.-C."/>
            <person name="Van De Peer Y."/>
            <person name="Liu Z.-J."/>
        </authorList>
    </citation>
    <scope>NUCLEOTIDE SEQUENCE</scope>
    <source>
        <strain evidence="1">CP</strain>
        <tissue evidence="1">Leaves</tissue>
    </source>
</reference>
<organism evidence="1 2">
    <name type="scientific">Acorus calamus</name>
    <name type="common">Sweet flag</name>
    <dbReference type="NCBI Taxonomy" id="4465"/>
    <lineage>
        <taxon>Eukaryota</taxon>
        <taxon>Viridiplantae</taxon>
        <taxon>Streptophyta</taxon>
        <taxon>Embryophyta</taxon>
        <taxon>Tracheophyta</taxon>
        <taxon>Spermatophyta</taxon>
        <taxon>Magnoliopsida</taxon>
        <taxon>Liliopsida</taxon>
        <taxon>Acoraceae</taxon>
        <taxon>Acorus</taxon>
    </lineage>
</organism>
<sequence length="107" mass="12070">MPFYENEKLGILVILHGGTSNQGGGNNRTPERIRKDVVTKFIEGMVETYPGLQNLDGFPRTKEEENLADPFKAYSEEGKKKEHSLSYREHSLLCDTNKAKELGLAQD</sequence>
<accession>A0AAV9CVR6</accession>
<keyword evidence="1" id="KW-0418">Kinase</keyword>
<comment type="caution">
    <text evidence="1">The sequence shown here is derived from an EMBL/GenBank/DDBJ whole genome shotgun (WGS) entry which is preliminary data.</text>
</comment>
<evidence type="ECO:0000313" key="1">
    <source>
        <dbReference type="EMBL" id="KAK1292458.1"/>
    </source>
</evidence>
<name>A0AAV9CVR6_ACOCL</name>
<protein>
    <submittedName>
        <fullName evidence="1">3,4-dihydroxy-2-butanone kinase</fullName>
    </submittedName>
</protein>
<evidence type="ECO:0000313" key="2">
    <source>
        <dbReference type="Proteomes" id="UP001180020"/>
    </source>
</evidence>
<gene>
    <name evidence="1" type="primary">DHBK</name>
    <name evidence="1" type="ORF">QJS10_CPB17g00309</name>
</gene>
<keyword evidence="1" id="KW-0808">Transferase</keyword>
<dbReference type="GO" id="GO:0016301">
    <property type="term" value="F:kinase activity"/>
    <property type="evidence" value="ECO:0007669"/>
    <property type="project" value="UniProtKB-KW"/>
</dbReference>
<dbReference type="Proteomes" id="UP001180020">
    <property type="component" value="Unassembled WGS sequence"/>
</dbReference>
<keyword evidence="2" id="KW-1185">Reference proteome</keyword>
<dbReference type="EMBL" id="JAUJYO010000017">
    <property type="protein sequence ID" value="KAK1292458.1"/>
    <property type="molecule type" value="Genomic_DNA"/>
</dbReference>
<proteinExistence type="predicted"/>